<dbReference type="InterPro" id="IPR036322">
    <property type="entry name" value="WD40_repeat_dom_sf"/>
</dbReference>
<dbReference type="PROSITE" id="PS00678">
    <property type="entry name" value="WD_REPEATS_1"/>
    <property type="match status" value="1"/>
</dbReference>
<dbReference type="PANTHER" id="PTHR35859">
    <property type="entry name" value="NONSELECTIVE CATION CHANNEL PROTEIN"/>
    <property type="match status" value="1"/>
</dbReference>
<feature type="transmembrane region" description="Helical" evidence="4">
    <location>
        <begin position="1184"/>
        <end position="1204"/>
    </location>
</feature>
<keyword evidence="4" id="KW-0812">Transmembrane</keyword>
<keyword evidence="1 3" id="KW-0853">WD repeat</keyword>
<feature type="transmembrane region" description="Helical" evidence="4">
    <location>
        <begin position="1314"/>
        <end position="1334"/>
    </location>
</feature>
<evidence type="ECO:0000256" key="2">
    <source>
        <dbReference type="ARBA" id="ARBA00022737"/>
    </source>
</evidence>
<protein>
    <recommendedName>
        <fullName evidence="6">NACHT domain-containing protein</fullName>
    </recommendedName>
</protein>
<dbReference type="Pfam" id="PF23317">
    <property type="entry name" value="YVC1_C"/>
    <property type="match status" value="1"/>
</dbReference>
<dbReference type="PROSITE" id="PS50837">
    <property type="entry name" value="NACHT"/>
    <property type="match status" value="1"/>
</dbReference>
<evidence type="ECO:0000256" key="4">
    <source>
        <dbReference type="SAM" id="Phobius"/>
    </source>
</evidence>
<dbReference type="SUPFAM" id="SSF52540">
    <property type="entry name" value="P-loop containing nucleoside triphosphate hydrolases"/>
    <property type="match status" value="1"/>
</dbReference>
<proteinExistence type="predicted"/>
<dbReference type="SMART" id="SM00320">
    <property type="entry name" value="WD40"/>
    <property type="match status" value="2"/>
</dbReference>
<feature type="repeat" description="WD" evidence="3">
    <location>
        <begin position="746"/>
        <end position="787"/>
    </location>
</feature>
<dbReference type="STRING" id="36050.A0A1B8A4Q0"/>
<accession>A0A1B8A4Q0</accession>
<dbReference type="InterPro" id="IPR056337">
    <property type="entry name" value="LHD_YVC1"/>
</dbReference>
<dbReference type="InterPro" id="IPR056336">
    <property type="entry name" value="YVC1_C"/>
</dbReference>
<dbReference type="Gene3D" id="3.40.50.300">
    <property type="entry name" value="P-loop containing nucleotide triphosphate hydrolases"/>
    <property type="match status" value="1"/>
</dbReference>
<dbReference type="Proteomes" id="UP000091967">
    <property type="component" value="Unassembled WGS sequence"/>
</dbReference>
<dbReference type="Gene3D" id="2.130.10.10">
    <property type="entry name" value="YVTN repeat-like/Quinoprotein amine dehydrogenase"/>
    <property type="match status" value="1"/>
</dbReference>
<dbReference type="Pfam" id="PF00400">
    <property type="entry name" value="WD40"/>
    <property type="match status" value="2"/>
</dbReference>
<feature type="signal peptide" evidence="5">
    <location>
        <begin position="1"/>
        <end position="22"/>
    </location>
</feature>
<keyword evidence="2" id="KW-0677">Repeat</keyword>
<dbReference type="PROSITE" id="PS50082">
    <property type="entry name" value="WD_REPEATS_2"/>
    <property type="match status" value="2"/>
</dbReference>
<dbReference type="Pfam" id="PF23190">
    <property type="entry name" value="LHD_TRPY1"/>
    <property type="match status" value="1"/>
</dbReference>
<evidence type="ECO:0000259" key="6">
    <source>
        <dbReference type="PROSITE" id="PS50837"/>
    </source>
</evidence>
<keyword evidence="5" id="KW-0732">Signal</keyword>
<dbReference type="PANTHER" id="PTHR35859:SF1">
    <property type="entry name" value="NONSELECTIVE CATION CHANNEL PROTEIN"/>
    <property type="match status" value="1"/>
</dbReference>
<dbReference type="InterPro" id="IPR007111">
    <property type="entry name" value="NACHT_NTPase"/>
</dbReference>
<feature type="domain" description="NACHT" evidence="6">
    <location>
        <begin position="226"/>
        <end position="369"/>
    </location>
</feature>
<feature type="transmembrane region" description="Helical" evidence="4">
    <location>
        <begin position="1245"/>
        <end position="1264"/>
    </location>
</feature>
<keyword evidence="4" id="KW-1133">Transmembrane helix</keyword>
<organism evidence="7 8">
    <name type="scientific">Fusarium poae</name>
    <dbReference type="NCBI Taxonomy" id="36050"/>
    <lineage>
        <taxon>Eukaryota</taxon>
        <taxon>Fungi</taxon>
        <taxon>Dikarya</taxon>
        <taxon>Ascomycota</taxon>
        <taxon>Pezizomycotina</taxon>
        <taxon>Sordariomycetes</taxon>
        <taxon>Hypocreomycetidae</taxon>
        <taxon>Hypocreales</taxon>
        <taxon>Nectriaceae</taxon>
        <taxon>Fusarium</taxon>
    </lineage>
</organism>
<dbReference type="InterPro" id="IPR019775">
    <property type="entry name" value="WD40_repeat_CS"/>
</dbReference>
<dbReference type="InterPro" id="IPR056884">
    <property type="entry name" value="NPHP3-like_N"/>
</dbReference>
<keyword evidence="8" id="KW-1185">Reference proteome</keyword>
<feature type="transmembrane region" description="Helical" evidence="4">
    <location>
        <begin position="1372"/>
        <end position="1397"/>
    </location>
</feature>
<comment type="caution">
    <text evidence="7">The sequence shown here is derived from an EMBL/GenBank/DDBJ whole genome shotgun (WGS) entry which is preliminary data.</text>
</comment>
<evidence type="ECO:0000256" key="5">
    <source>
        <dbReference type="SAM" id="SignalP"/>
    </source>
</evidence>
<feature type="transmembrane region" description="Helical" evidence="4">
    <location>
        <begin position="1435"/>
        <end position="1451"/>
    </location>
</feature>
<dbReference type="InterPro" id="IPR031359">
    <property type="entry name" value="NACHT_N"/>
</dbReference>
<dbReference type="InterPro" id="IPR052971">
    <property type="entry name" value="TRP_calcium_channel"/>
</dbReference>
<keyword evidence="4" id="KW-0472">Membrane</keyword>
<dbReference type="PROSITE" id="PS50294">
    <property type="entry name" value="WD_REPEATS_REGION"/>
    <property type="match status" value="2"/>
</dbReference>
<feature type="transmembrane region" description="Helical" evidence="4">
    <location>
        <begin position="1457"/>
        <end position="1478"/>
    </location>
</feature>
<gene>
    <name evidence="7" type="ORF">FPOA_13720</name>
</gene>
<evidence type="ECO:0000313" key="7">
    <source>
        <dbReference type="EMBL" id="OBS15450.1"/>
    </source>
</evidence>
<evidence type="ECO:0000256" key="1">
    <source>
        <dbReference type="ARBA" id="ARBA00022574"/>
    </source>
</evidence>
<evidence type="ECO:0000256" key="3">
    <source>
        <dbReference type="PROSITE-ProRule" id="PRU00221"/>
    </source>
</evidence>
<dbReference type="InterPro" id="IPR015943">
    <property type="entry name" value="WD40/YVTN_repeat-like_dom_sf"/>
</dbReference>
<dbReference type="InterPro" id="IPR001680">
    <property type="entry name" value="WD40_rpt"/>
</dbReference>
<reference evidence="7 8" key="1">
    <citation type="submission" date="2016-06" db="EMBL/GenBank/DDBJ databases">
        <title>Living apart together: crosstalk between the core and supernumerary genomes in a fungal plant pathogen.</title>
        <authorList>
            <person name="Vanheule A."/>
            <person name="Audenaert K."/>
            <person name="Warris S."/>
            <person name="Van De Geest H."/>
            <person name="Schijlen E."/>
            <person name="Hofte M."/>
            <person name="De Saeger S."/>
            <person name="Haesaert G."/>
            <person name="Waalwijk C."/>
            <person name="Van Der Lee T."/>
        </authorList>
    </citation>
    <scope>NUCLEOTIDE SEQUENCE [LARGE SCALE GENOMIC DNA]</scope>
    <source>
        <strain evidence="7 8">2516</strain>
    </source>
</reference>
<dbReference type="EMBL" id="LYXU01000156">
    <property type="protein sequence ID" value="OBS15450.1"/>
    <property type="molecule type" value="Genomic_DNA"/>
</dbReference>
<name>A0A1B8A4Q0_FUSPO</name>
<dbReference type="Pfam" id="PF17100">
    <property type="entry name" value="NACHT_N"/>
    <property type="match status" value="1"/>
</dbReference>
<dbReference type="Pfam" id="PF24883">
    <property type="entry name" value="NPHP3_N"/>
    <property type="match status" value="1"/>
</dbReference>
<dbReference type="InterPro" id="IPR027417">
    <property type="entry name" value="P-loop_NTPase"/>
</dbReference>
<dbReference type="SUPFAM" id="SSF50978">
    <property type="entry name" value="WD40 repeat-like"/>
    <property type="match status" value="1"/>
</dbReference>
<feature type="chain" id="PRO_5008602647" description="NACHT domain-containing protein" evidence="5">
    <location>
        <begin position="23"/>
        <end position="1563"/>
    </location>
</feature>
<evidence type="ECO:0000313" key="8">
    <source>
        <dbReference type="Proteomes" id="UP000091967"/>
    </source>
</evidence>
<feature type="repeat" description="WD" evidence="3">
    <location>
        <begin position="788"/>
        <end position="829"/>
    </location>
</feature>
<feature type="transmembrane region" description="Helical" evidence="4">
    <location>
        <begin position="1276"/>
        <end position="1294"/>
    </location>
</feature>
<sequence>MKSEPTAAIAWLGITTLIDLVANPLTEPGINRDGVRYVLERVEWYWELAQLLLDPGKVDGSIIRLQSLLRRNVIKLYKKLLLYQMQSVCLYNKHWAAVIVRDLFKGDDWQNKVDSIKKAEASLRDDVNQHNSEELKSRLRRIDNTLGRLRLDVKAVESAVQVQTQVLRQVHHDENDQKCLQDLRIVDPEAHKENIEKTKGGLLKDSYYWILDHDDFRRFRNDPESRLLWIKGDPGKGKTMLLCGIINHLKQETSQVLSFYFCQATQSELRSAVSVLRGLLWLLCDRQSQLTSFVRSKYDNQGSKLFEDGYAFESLKRIFLDMLKDPCLREAVFVVDALDECSDDSRKDLIDFILEASRHSSSKWVVSSRNLPSIEVQFQDSENIRVPLELNKDSISQAVMMFIEYKVEQLARKKIYHPKTKDDVRNKLLLKANDTFLWVALVCKELARPEVKARNTIDKLDSIPGGLSELYQRMLEQAFMSEDGDICRKILATECITYRPISLDELRTLVADTKDFSDKELKEVIGECGSFLTLQEDIVYFVHQSAQDFLTDSAKSDIFPSGIQDQHYLIFRRSLDALMTLTRNIYNLEFSGDLCTEISCPKPDPLSHLRYSCLHWVDHLEVIKGNRNQSDDEAISRFIGKRFLYWLEALSLQGQMPQGVKAVQTLKEIITNTAAPGLDSLVEDARRYVLSHGGVIAIAPLQAYASALVFSPEYSRIRELFKKEEPDWMVLKPRMGADWNACLQTLEGHGDRVTSVVFSADGQRLASGSDDNTVKIWDAVTGACEQTLEGHGGSVTSVVFSADGQRLASGSDDKTVKIWDAATGVCEQTLNVGRVLYHLSFDPTSNALLSTDIGLLNLDRPALPPVINDRSTEITLPRVSHSGWGISADGEWIVEDGKKMLWLPPDYRGGMPAIGRSTVAIGYHSGRVNIVERDEPDESTFLNDATASFEIETDTEREGEWPQPSIFVTLHRIRKLVLASIDDPYSLEQLKSPRVNHLIVRPLVDRLYDENNYSIVYCLLANRVQFLREQSSVIGQSTSIARATLCELLAIKILRNFHDDNPCLDGLLLLSKILVQGFDPFHGAPPEVEQYGRYPQWPIQKRGGHERKLTALELAIISESKTFASSSGCRRVIDAVYRGKIVYTPLSFVDILPNHYEYLPVSLYEPRKAPLLDHHRLAVPRTRYIIELVHYIILTFLYVCTMRYRDPENLTGNEVVFILYSAGWVLHELAAIIEHGWMIHSQTLWSFLDLSYTVIFMAYITVRAYELDVSSVQNGLAHNILCLAAPILLARLAFNILPDHIVFISLHAMMKEFLILTFLAIWCFTGFLLALQWLSPGDGSIPNDFTIIKWLLWIWFGLDGTGIEESVQFHVILGPALTITFAFLGNTLFLTILVSLLTNRFSTIVTSEDVEIQFRKTVLTFEGVKSDAIFTYPPPFNLFALLILLPIKQFLSPLEFYSIHVFLVRLVNAPLLFCVGFYERRRLWTFGPDAAKVSRMWKFTGFSPHGDIQAVFEVEAPAEVLREANELDGLSEMGFSDGDAVSRLSREREIRAPVVFNLSNAGT</sequence>